<dbReference type="EMBL" id="JASJOU010000001">
    <property type="protein sequence ID" value="MDJ1499937.1"/>
    <property type="molecule type" value="Genomic_DNA"/>
</dbReference>
<evidence type="ECO:0000313" key="2">
    <source>
        <dbReference type="EMBL" id="MDJ1499937.1"/>
    </source>
</evidence>
<accession>A0AAE3UE70</accession>
<keyword evidence="1" id="KW-0472">Membrane</keyword>
<evidence type="ECO:0000256" key="1">
    <source>
        <dbReference type="SAM" id="Phobius"/>
    </source>
</evidence>
<keyword evidence="3" id="KW-1185">Reference proteome</keyword>
<dbReference type="RefSeq" id="WP_314509475.1">
    <property type="nucleotide sequence ID" value="NZ_JASJOU010000001.1"/>
</dbReference>
<name>A0AAE3UE70_9BACT</name>
<comment type="caution">
    <text evidence="2">The sequence shown here is derived from an EMBL/GenBank/DDBJ whole genome shotgun (WGS) entry which is preliminary data.</text>
</comment>
<gene>
    <name evidence="2" type="ORF">QNI22_04745</name>
</gene>
<sequence>MTTKSSIADRKASLNRATEKYKKAIENQVGDLKANAGKIGKNALIIGGTLVAGYLIVRVLVGKDKTTQLSFEKEERNLPAAPVKRESAIVSLIKQQIALFLIAIAKEKLFQAIEQLRKNDTQRTRETHS</sequence>
<dbReference type="AlphaFoldDB" id="A0AAE3UE70"/>
<organism evidence="2 3">
    <name type="scientific">Xanthocytophaga agilis</name>
    <dbReference type="NCBI Taxonomy" id="3048010"/>
    <lineage>
        <taxon>Bacteria</taxon>
        <taxon>Pseudomonadati</taxon>
        <taxon>Bacteroidota</taxon>
        <taxon>Cytophagia</taxon>
        <taxon>Cytophagales</taxon>
        <taxon>Rhodocytophagaceae</taxon>
        <taxon>Xanthocytophaga</taxon>
    </lineage>
</organism>
<reference evidence="2" key="1">
    <citation type="submission" date="2023-05" db="EMBL/GenBank/DDBJ databases">
        <authorList>
            <person name="Zhang X."/>
        </authorList>
    </citation>
    <scope>NUCLEOTIDE SEQUENCE</scope>
    <source>
        <strain evidence="2">BD1B2-1</strain>
    </source>
</reference>
<evidence type="ECO:0000313" key="3">
    <source>
        <dbReference type="Proteomes" id="UP001232063"/>
    </source>
</evidence>
<dbReference type="Proteomes" id="UP001232063">
    <property type="component" value="Unassembled WGS sequence"/>
</dbReference>
<protein>
    <submittedName>
        <fullName evidence="2">Uncharacterized protein</fullName>
    </submittedName>
</protein>
<keyword evidence="1" id="KW-0812">Transmembrane</keyword>
<keyword evidence="1" id="KW-1133">Transmembrane helix</keyword>
<proteinExistence type="predicted"/>
<feature type="transmembrane region" description="Helical" evidence="1">
    <location>
        <begin position="43"/>
        <end position="61"/>
    </location>
</feature>